<dbReference type="PANTHER" id="PTHR34978:SF3">
    <property type="entry name" value="SLR0241 PROTEIN"/>
    <property type="match status" value="1"/>
</dbReference>
<dbReference type="InterPro" id="IPR001915">
    <property type="entry name" value="Peptidase_M48"/>
</dbReference>
<dbReference type="RefSeq" id="WP_258216758.1">
    <property type="nucleotide sequence ID" value="NZ_JANQBD010000025.1"/>
</dbReference>
<dbReference type="CDD" id="cd07326">
    <property type="entry name" value="M56_BlaR1_MecR1_like"/>
    <property type="match status" value="1"/>
</dbReference>
<feature type="transmembrane region" description="Helical" evidence="7">
    <location>
        <begin position="54"/>
        <end position="73"/>
    </location>
</feature>
<proteinExistence type="inferred from homology"/>
<keyword evidence="7" id="KW-1133">Transmembrane helix</keyword>
<evidence type="ECO:0000313" key="10">
    <source>
        <dbReference type="Proteomes" id="UP001300012"/>
    </source>
</evidence>
<evidence type="ECO:0000256" key="6">
    <source>
        <dbReference type="RuleBase" id="RU003983"/>
    </source>
</evidence>
<gene>
    <name evidence="9" type="ORF">NV381_28850</name>
</gene>
<keyword evidence="2" id="KW-0479">Metal-binding</keyword>
<sequence length="284" mass="32867">MIRFERPQISMLLIILISGLVLLQMGLSLSHQLGDVPFGQNTLGYLAELISDIWVNHSVFEMLFFLLICFTVYRMLQYIAKQSYLAMKWNLFIKGQVHGKLTKRWNNKFRTWDETILVLRESSPLAFAVGFMRPKIVISTGLLDLLSPEEVKAVLLHERYHCQFRHPLKKWITGLFIKSMEYVPVIKSLGAHFEIWIELQADRYVMKKTNSPLILGSALIKLIKVHNKFQMVRVSFAEHAINYRLQQIIDPDKPIAATLFTGRCVFISSAVMLVMSMIVMFQCV</sequence>
<comment type="caution">
    <text evidence="9">The sequence shown here is derived from an EMBL/GenBank/DDBJ whole genome shotgun (WGS) entry which is preliminary data.</text>
</comment>
<comment type="cofactor">
    <cofactor evidence="6">
        <name>Zn(2+)</name>
        <dbReference type="ChEBI" id="CHEBI:29105"/>
    </cofactor>
    <text evidence="6">Binds 1 zinc ion per subunit.</text>
</comment>
<evidence type="ECO:0000256" key="3">
    <source>
        <dbReference type="ARBA" id="ARBA00022801"/>
    </source>
</evidence>
<evidence type="ECO:0000256" key="4">
    <source>
        <dbReference type="ARBA" id="ARBA00022833"/>
    </source>
</evidence>
<dbReference type="InterPro" id="IPR052173">
    <property type="entry name" value="Beta-lactam_resp_regulator"/>
</dbReference>
<accession>A0ABT1YPW7</accession>
<reference evidence="9 10" key="1">
    <citation type="submission" date="2022-08" db="EMBL/GenBank/DDBJ databases">
        <title>Paenibacillus endoradicis sp. nov., Paenibacillus radicibacter sp. nov and Paenibacillus pararadicis sp. nov., three cold-adapted plant growth-promoting bacteria isolated from root of Larix gmelinii in Great Khingan.</title>
        <authorList>
            <person name="Xue H."/>
        </authorList>
    </citation>
    <scope>NUCLEOTIDE SEQUENCE [LARGE SCALE GENOMIC DNA]</scope>
    <source>
        <strain evidence="9 10">N5-1-1-5</strain>
    </source>
</reference>
<feature type="transmembrane region" description="Helical" evidence="7">
    <location>
        <begin position="260"/>
        <end position="281"/>
    </location>
</feature>
<evidence type="ECO:0000313" key="9">
    <source>
        <dbReference type="EMBL" id="MCR8635215.1"/>
    </source>
</evidence>
<dbReference type="EMBL" id="JANQBD010000025">
    <property type="protein sequence ID" value="MCR8635215.1"/>
    <property type="molecule type" value="Genomic_DNA"/>
</dbReference>
<keyword evidence="1 6" id="KW-0645">Protease</keyword>
<dbReference type="Pfam" id="PF01435">
    <property type="entry name" value="Peptidase_M48"/>
    <property type="match status" value="1"/>
</dbReference>
<evidence type="ECO:0000256" key="5">
    <source>
        <dbReference type="ARBA" id="ARBA00023049"/>
    </source>
</evidence>
<name>A0ABT1YPW7_9BACL</name>
<evidence type="ECO:0000256" key="1">
    <source>
        <dbReference type="ARBA" id="ARBA00022670"/>
    </source>
</evidence>
<organism evidence="9 10">
    <name type="scientific">Paenibacillus radicis</name>
    <name type="common">ex Xue et al. 2023</name>
    <dbReference type="NCBI Taxonomy" id="2972489"/>
    <lineage>
        <taxon>Bacteria</taxon>
        <taxon>Bacillati</taxon>
        <taxon>Bacillota</taxon>
        <taxon>Bacilli</taxon>
        <taxon>Bacillales</taxon>
        <taxon>Paenibacillaceae</taxon>
        <taxon>Paenibacillus</taxon>
    </lineage>
</organism>
<evidence type="ECO:0000256" key="2">
    <source>
        <dbReference type="ARBA" id="ARBA00022723"/>
    </source>
</evidence>
<keyword evidence="10" id="KW-1185">Reference proteome</keyword>
<dbReference type="Proteomes" id="UP001300012">
    <property type="component" value="Unassembled WGS sequence"/>
</dbReference>
<keyword evidence="7" id="KW-0812">Transmembrane</keyword>
<protein>
    <submittedName>
        <fullName evidence="9">M56 family metallopeptidase</fullName>
    </submittedName>
</protein>
<feature type="domain" description="Peptidase M48" evidence="8">
    <location>
        <begin position="114"/>
        <end position="194"/>
    </location>
</feature>
<keyword evidence="7" id="KW-0472">Membrane</keyword>
<keyword evidence="3 6" id="KW-0378">Hydrolase</keyword>
<keyword evidence="4 6" id="KW-0862">Zinc</keyword>
<evidence type="ECO:0000256" key="7">
    <source>
        <dbReference type="SAM" id="Phobius"/>
    </source>
</evidence>
<comment type="similarity">
    <text evidence="6">Belongs to the peptidase M48 family.</text>
</comment>
<dbReference type="PANTHER" id="PTHR34978">
    <property type="entry name" value="POSSIBLE SENSOR-TRANSDUCER PROTEIN BLAR"/>
    <property type="match status" value="1"/>
</dbReference>
<evidence type="ECO:0000259" key="8">
    <source>
        <dbReference type="Pfam" id="PF01435"/>
    </source>
</evidence>
<keyword evidence="5 6" id="KW-0482">Metalloprotease</keyword>
<dbReference type="Gene3D" id="3.30.2010.10">
    <property type="entry name" value="Metalloproteases ('zincins'), catalytic domain"/>
    <property type="match status" value="1"/>
</dbReference>